<dbReference type="SUPFAM" id="SSF52096">
    <property type="entry name" value="ClpP/crotonase"/>
    <property type="match status" value="1"/>
</dbReference>
<dbReference type="InterPro" id="IPR029045">
    <property type="entry name" value="ClpP/crotonase-like_dom_sf"/>
</dbReference>
<protein>
    <submittedName>
        <fullName evidence="3">Enoyl-CoA hydratase/isomerase family protein</fullName>
    </submittedName>
</protein>
<dbReference type="InterPro" id="IPR014748">
    <property type="entry name" value="Enoyl-CoA_hydra_C"/>
</dbReference>
<evidence type="ECO:0000256" key="2">
    <source>
        <dbReference type="RuleBase" id="RU003707"/>
    </source>
</evidence>
<dbReference type="EMBL" id="JBHSNO010000001">
    <property type="protein sequence ID" value="MFC5587727.1"/>
    <property type="molecule type" value="Genomic_DNA"/>
</dbReference>
<dbReference type="InterPro" id="IPR001753">
    <property type="entry name" value="Enoyl-CoA_hydra/iso"/>
</dbReference>
<keyword evidence="4" id="KW-1185">Reference proteome</keyword>
<dbReference type="PANTHER" id="PTHR43459">
    <property type="entry name" value="ENOYL-COA HYDRATASE"/>
    <property type="match status" value="1"/>
</dbReference>
<dbReference type="CDD" id="cd06558">
    <property type="entry name" value="crotonase-like"/>
    <property type="match status" value="1"/>
</dbReference>
<proteinExistence type="inferred from homology"/>
<dbReference type="Gene3D" id="3.90.226.10">
    <property type="entry name" value="2-enoyl-CoA Hydratase, Chain A, domain 1"/>
    <property type="match status" value="1"/>
</dbReference>
<dbReference type="PROSITE" id="PS00166">
    <property type="entry name" value="ENOYL_COA_HYDRATASE"/>
    <property type="match status" value="1"/>
</dbReference>
<dbReference type="PANTHER" id="PTHR43459:SF1">
    <property type="entry name" value="EG:BACN32G11.4 PROTEIN"/>
    <property type="match status" value="1"/>
</dbReference>
<dbReference type="RefSeq" id="WP_381430105.1">
    <property type="nucleotide sequence ID" value="NZ_JBHSNO010000001.1"/>
</dbReference>
<dbReference type="Pfam" id="PF00378">
    <property type="entry name" value="ECH_1"/>
    <property type="match status" value="1"/>
</dbReference>
<evidence type="ECO:0000313" key="4">
    <source>
        <dbReference type="Proteomes" id="UP001596109"/>
    </source>
</evidence>
<gene>
    <name evidence="3" type="ORF">ACFPRA_02235</name>
</gene>
<dbReference type="Gene3D" id="1.10.12.10">
    <property type="entry name" value="Lyase 2-enoyl-coa Hydratase, Chain A, domain 2"/>
    <property type="match status" value="1"/>
</dbReference>
<sequence length="258" mass="28111">MTNVLQKEKKNQVLYLTLNRPEKLNALSADLTSSLINALKEAETDDDVKVIILTGAGRAFCAGGDVSTMGARRDPAAITASMKVISSITKTILQLDKYVISAVHGYAAGAGFSLALASDFIIADRHASFVSSFKNIGLVPDLGLIKLLAERVPIPIAKEWISSAKVVSAEEAYAERVINRIAAKDLLEEATEFAQFIIDGPPLSNKFVKYMLNNASDFSHETSIMQENIIQALMFQTEDAKEGVRAFTEKRLPDFKGK</sequence>
<name>A0ABW0TEH7_9BACL</name>
<evidence type="ECO:0000313" key="3">
    <source>
        <dbReference type="EMBL" id="MFC5587727.1"/>
    </source>
</evidence>
<dbReference type="InterPro" id="IPR018376">
    <property type="entry name" value="Enoyl-CoA_hyd/isom_CS"/>
</dbReference>
<reference evidence="4" key="1">
    <citation type="journal article" date="2019" name="Int. J. Syst. Evol. Microbiol.">
        <title>The Global Catalogue of Microorganisms (GCM) 10K type strain sequencing project: providing services to taxonomists for standard genome sequencing and annotation.</title>
        <authorList>
            <consortium name="The Broad Institute Genomics Platform"/>
            <consortium name="The Broad Institute Genome Sequencing Center for Infectious Disease"/>
            <person name="Wu L."/>
            <person name="Ma J."/>
        </authorList>
    </citation>
    <scope>NUCLEOTIDE SEQUENCE [LARGE SCALE GENOMIC DNA]</scope>
    <source>
        <strain evidence="4">CGMCC 4.1434</strain>
    </source>
</reference>
<comment type="similarity">
    <text evidence="1 2">Belongs to the enoyl-CoA hydratase/isomerase family.</text>
</comment>
<evidence type="ECO:0000256" key="1">
    <source>
        <dbReference type="ARBA" id="ARBA00005254"/>
    </source>
</evidence>
<dbReference type="Proteomes" id="UP001596109">
    <property type="component" value="Unassembled WGS sequence"/>
</dbReference>
<accession>A0ABW0TEH7</accession>
<organism evidence="3 4">
    <name type="scientific">Sporosarcina soli</name>
    <dbReference type="NCBI Taxonomy" id="334736"/>
    <lineage>
        <taxon>Bacteria</taxon>
        <taxon>Bacillati</taxon>
        <taxon>Bacillota</taxon>
        <taxon>Bacilli</taxon>
        <taxon>Bacillales</taxon>
        <taxon>Caryophanaceae</taxon>
        <taxon>Sporosarcina</taxon>
    </lineage>
</organism>
<comment type="caution">
    <text evidence="3">The sequence shown here is derived from an EMBL/GenBank/DDBJ whole genome shotgun (WGS) entry which is preliminary data.</text>
</comment>